<dbReference type="Pfam" id="PF18563">
    <property type="entry name" value="TubC_N"/>
    <property type="match status" value="1"/>
</dbReference>
<dbReference type="InterPro" id="IPR044894">
    <property type="entry name" value="TubC_N_sf"/>
</dbReference>
<dbReference type="Gene3D" id="3.30.559.10">
    <property type="entry name" value="Chloramphenicol acetyltransferase-like domain"/>
    <property type="match status" value="1"/>
</dbReference>
<name>J8ADE2_BACCE</name>
<evidence type="ECO:0000313" key="3">
    <source>
        <dbReference type="EMBL" id="EJQ37515.1"/>
    </source>
</evidence>
<dbReference type="EMBL" id="AHDJ01000063">
    <property type="protein sequence ID" value="EJQ37515.1"/>
    <property type="molecule type" value="Genomic_DNA"/>
</dbReference>
<feature type="domain" description="Condensation" evidence="1">
    <location>
        <begin position="81"/>
        <end position="133"/>
    </location>
</feature>
<dbReference type="Gene3D" id="1.10.10.1830">
    <property type="entry name" value="Non-ribosomal peptide synthase, adenylation domain"/>
    <property type="match status" value="1"/>
</dbReference>
<dbReference type="InterPro" id="IPR023213">
    <property type="entry name" value="CAT-like_dom_sf"/>
</dbReference>
<dbReference type="Pfam" id="PF00668">
    <property type="entry name" value="Condensation"/>
    <property type="match status" value="1"/>
</dbReference>
<accession>J8ADE2</accession>
<evidence type="ECO:0008006" key="5">
    <source>
        <dbReference type="Google" id="ProtNLM"/>
    </source>
</evidence>
<dbReference type="Proteomes" id="UP000006600">
    <property type="component" value="Unassembled WGS sequence"/>
</dbReference>
<dbReference type="AlphaFoldDB" id="J8ADE2"/>
<dbReference type="HOGENOM" id="CLU_1910934_0_0_9"/>
<dbReference type="GO" id="GO:0008610">
    <property type="term" value="P:lipid biosynthetic process"/>
    <property type="evidence" value="ECO:0007669"/>
    <property type="project" value="UniProtKB-ARBA"/>
</dbReference>
<evidence type="ECO:0000259" key="2">
    <source>
        <dbReference type="Pfam" id="PF18563"/>
    </source>
</evidence>
<dbReference type="SUPFAM" id="SSF52777">
    <property type="entry name" value="CoA-dependent acyltransferases"/>
    <property type="match status" value="1"/>
</dbReference>
<protein>
    <recommendedName>
        <fullName evidence="5">TubC N-terminal docking domain-containing protein</fullName>
    </recommendedName>
</protein>
<dbReference type="InterPro" id="IPR041464">
    <property type="entry name" value="TubC_N"/>
</dbReference>
<reference evidence="3 4" key="1">
    <citation type="submission" date="2012-04" db="EMBL/GenBank/DDBJ databases">
        <title>The Genome Sequence of Bacillus cereus BAG5X1-1.</title>
        <authorList>
            <consortium name="The Broad Institute Genome Sequencing Platform"/>
            <consortium name="The Broad Institute Genome Sequencing Center for Infectious Disease"/>
            <person name="Feldgarden M."/>
            <person name="Van der Auwera G.A."/>
            <person name="Mahillon J."/>
            <person name="Duprez V."/>
            <person name="Timmery S."/>
            <person name="Mattelet C."/>
            <person name="Dierick K."/>
            <person name="Sun M."/>
            <person name="Yu Z."/>
            <person name="Zhu L."/>
            <person name="Hu X."/>
            <person name="Shank E.B."/>
            <person name="Swiecicka I."/>
            <person name="Hansen B.M."/>
            <person name="Andrup L."/>
            <person name="Young S.K."/>
            <person name="Zeng Q."/>
            <person name="Gargeya S."/>
            <person name="Fitzgerald M."/>
            <person name="Haas B."/>
            <person name="Abouelleil A."/>
            <person name="Alvarado L."/>
            <person name="Arachchi H.M."/>
            <person name="Berlin A."/>
            <person name="Chapman S.B."/>
            <person name="Goldberg J."/>
            <person name="Griggs A."/>
            <person name="Gujja S."/>
            <person name="Hansen M."/>
            <person name="Howarth C."/>
            <person name="Imamovic A."/>
            <person name="Larimer J."/>
            <person name="McCowen C."/>
            <person name="Montmayeur A."/>
            <person name="Murphy C."/>
            <person name="Neiman D."/>
            <person name="Pearson M."/>
            <person name="Priest M."/>
            <person name="Roberts A."/>
            <person name="Saif S."/>
            <person name="Shea T."/>
            <person name="Sisk P."/>
            <person name="Sykes S."/>
            <person name="Wortman J."/>
            <person name="Nusbaum C."/>
            <person name="Birren B."/>
        </authorList>
    </citation>
    <scope>NUCLEOTIDE SEQUENCE [LARGE SCALE GENOMIC DNA]</scope>
    <source>
        <strain evidence="3 4">BAG5X1-1</strain>
    </source>
</reference>
<dbReference type="InterPro" id="IPR001242">
    <property type="entry name" value="Condensation_dom"/>
</dbReference>
<proteinExistence type="predicted"/>
<feature type="domain" description="TubC N-terminal docking" evidence="2">
    <location>
        <begin position="13"/>
        <end position="62"/>
    </location>
</feature>
<gene>
    <name evidence="3" type="ORF">IEE_05203</name>
</gene>
<feature type="non-terminal residue" evidence="3">
    <location>
        <position position="133"/>
    </location>
</feature>
<sequence length="133" mass="15271">MGTTEGMIVIMDIIGFINDLKKMNISLYHNQGKIKIIGPRELITTELKEKIKLYKEKIIIALKNEDTEKTNVIPKATLSKNDCYALSMAQKRMFILNKLESKGITYNIPLVMKMKGRFQVNSFENAFNALIDR</sequence>
<organism evidence="3 4">
    <name type="scientific">Bacillus cereus BAG5X1-1</name>
    <dbReference type="NCBI Taxonomy" id="1053189"/>
    <lineage>
        <taxon>Bacteria</taxon>
        <taxon>Bacillati</taxon>
        <taxon>Bacillota</taxon>
        <taxon>Bacilli</taxon>
        <taxon>Bacillales</taxon>
        <taxon>Bacillaceae</taxon>
        <taxon>Bacillus</taxon>
        <taxon>Bacillus cereus group</taxon>
    </lineage>
</organism>
<comment type="caution">
    <text evidence="3">The sequence shown here is derived from an EMBL/GenBank/DDBJ whole genome shotgun (WGS) entry which is preliminary data.</text>
</comment>
<dbReference type="GO" id="GO:0003824">
    <property type="term" value="F:catalytic activity"/>
    <property type="evidence" value="ECO:0007669"/>
    <property type="project" value="InterPro"/>
</dbReference>
<evidence type="ECO:0000259" key="1">
    <source>
        <dbReference type="Pfam" id="PF00668"/>
    </source>
</evidence>
<evidence type="ECO:0000313" key="4">
    <source>
        <dbReference type="Proteomes" id="UP000006600"/>
    </source>
</evidence>